<dbReference type="GeneID" id="88767046"/>
<dbReference type="AlphaFoldDB" id="G5J7T2"/>
<sequence>MLVKKMVPEDERVILIRLFILYAPILGIFASFNSMAIAQNIKDDQGLVLPHLLPPLAPVSSPKSPPKSRFQQKLSREERIELLTPCCLDEDQPIATENSSKTDIEEVSEDKTLETGGSSNTDIEEISEDKTLETEVSNTTDIEQLSEDKPLEAEVSRNVPAMNMFLGQPTAKHLSAGDVILSFTNRFFSESGSGVGEETSAYPNLGFSWGITDDLELSFEGQIVDSGGPGRQGPFRATRKSQANTDFALEVKQRLWQYYDQTLSWSGVFSISAGERGFRFFREGETFRGEGGRVTPALQFPFTAILDNWELTLSPTVAFFNQGNAIHLHRAPIENPGSFGTTFGLAGGVSYSINPRLTIWGDAFVPATGNNSINRDSGRTAKAIAYNGGLRYKVNPRLSVDVFGSNALGSVGPLSLTADRELTAFGTKVTFMPNWFEGNLRYPDSYSGDFGIDSPVTEDGLNFFDGGTVPMNRFLLDLKGGSQGFLSAFRYGLFKDLELGVFLDYIRGRVDESEQGLSAKLRLLNQEQGDPVTGSLGITVGMTNEPFINFFTDNSNEFFERGLPKSVPWIADEDSLETGKLLIATVSIPLHYKFEQGLALWFTPTIGYVQRSANDIELAGFNVGTSVPVIGDWSLVGEVGANLTENGNGFRGAFRRDSIPWTFAVRWNPANFLGYSIDDQLGYPYLDLYITNRVGFSSWQQLRVRNQNRTAVGVGLRFPF</sequence>
<dbReference type="RefSeq" id="WP_007311568.1">
    <property type="nucleotide sequence ID" value="NZ_AESD01000523.1"/>
</dbReference>
<protein>
    <submittedName>
        <fullName evidence="3">Uncharacterized protein</fullName>
    </submittedName>
</protein>
<dbReference type="EMBL" id="AESD01000523">
    <property type="protein sequence ID" value="EHJ11766.1"/>
    <property type="molecule type" value="Genomic_DNA"/>
</dbReference>
<evidence type="ECO:0000256" key="1">
    <source>
        <dbReference type="SAM" id="MobiDB-lite"/>
    </source>
</evidence>
<feature type="compositionally biased region" description="Basic and acidic residues" evidence="1">
    <location>
        <begin position="100"/>
        <end position="113"/>
    </location>
</feature>
<reference evidence="3 4" key="1">
    <citation type="journal article" date="2011" name="Front. Microbiol.">
        <title>Two Strains of Crocosphaera watsonii with Highly Conserved Genomes are Distinguished by Strain-Specific Features.</title>
        <authorList>
            <person name="Bench S.R."/>
            <person name="Ilikchyan I.N."/>
            <person name="Tripp H.J."/>
            <person name="Zehr J.P."/>
        </authorList>
    </citation>
    <scope>NUCLEOTIDE SEQUENCE [LARGE SCALE GENOMIC DNA]</scope>
    <source>
        <strain evidence="3 4">WH 0003</strain>
    </source>
</reference>
<accession>G5J7T2</accession>
<evidence type="ECO:0000313" key="4">
    <source>
        <dbReference type="Proteomes" id="UP000003477"/>
    </source>
</evidence>
<feature type="compositionally biased region" description="Polar residues" evidence="1">
    <location>
        <begin position="134"/>
        <end position="143"/>
    </location>
</feature>
<feature type="region of interest" description="Disordered" evidence="1">
    <location>
        <begin position="92"/>
        <end position="151"/>
    </location>
</feature>
<evidence type="ECO:0000313" key="3">
    <source>
        <dbReference type="EMBL" id="EHJ11766.1"/>
    </source>
</evidence>
<keyword evidence="2" id="KW-0472">Membrane</keyword>
<proteinExistence type="predicted"/>
<evidence type="ECO:0000256" key="2">
    <source>
        <dbReference type="SAM" id="Phobius"/>
    </source>
</evidence>
<keyword evidence="2" id="KW-1133">Transmembrane helix</keyword>
<keyword evidence="2" id="KW-0812">Transmembrane</keyword>
<name>G5J7T2_CROWT</name>
<gene>
    <name evidence="3" type="ORF">CWATWH0003_3518</name>
</gene>
<dbReference type="PATRIC" id="fig|423471.3.peg.3301"/>
<organism evidence="3 4">
    <name type="scientific">Crocosphaera watsonii WH 0003</name>
    <dbReference type="NCBI Taxonomy" id="423471"/>
    <lineage>
        <taxon>Bacteria</taxon>
        <taxon>Bacillati</taxon>
        <taxon>Cyanobacteriota</taxon>
        <taxon>Cyanophyceae</taxon>
        <taxon>Oscillatoriophycideae</taxon>
        <taxon>Chroococcales</taxon>
        <taxon>Aphanothecaceae</taxon>
        <taxon>Crocosphaera</taxon>
    </lineage>
</organism>
<comment type="caution">
    <text evidence="3">The sequence shown here is derived from an EMBL/GenBank/DDBJ whole genome shotgun (WGS) entry which is preliminary data.</text>
</comment>
<feature type="transmembrane region" description="Helical" evidence="2">
    <location>
        <begin position="12"/>
        <end position="32"/>
    </location>
</feature>
<dbReference type="Proteomes" id="UP000003477">
    <property type="component" value="Unassembled WGS sequence"/>
</dbReference>